<keyword evidence="3" id="KW-1185">Reference proteome</keyword>
<evidence type="ECO:0000313" key="2">
    <source>
        <dbReference type="EMBL" id="CAD8138043.1"/>
    </source>
</evidence>
<gene>
    <name evidence="2" type="ORF">POCTA_138.1.T0090156</name>
</gene>
<keyword evidence="1" id="KW-0472">Membrane</keyword>
<accession>A0A8S1SD85</accession>
<dbReference type="Proteomes" id="UP000683925">
    <property type="component" value="Unassembled WGS sequence"/>
</dbReference>
<evidence type="ECO:0008006" key="4">
    <source>
        <dbReference type="Google" id="ProtNLM"/>
    </source>
</evidence>
<feature type="transmembrane region" description="Helical" evidence="1">
    <location>
        <begin position="6"/>
        <end position="24"/>
    </location>
</feature>
<dbReference type="OMA" id="NIHYLHY"/>
<evidence type="ECO:0000256" key="1">
    <source>
        <dbReference type="SAM" id="Phobius"/>
    </source>
</evidence>
<sequence>MIIFNFFFVFIVFYSVLSIDFLFFTQGKAYAVQNDHEENPHKSIQIEFTIERNFSIQIQATSMFYFPISTFKFQLRHVEQEILNNLKNTEVKNIHYLHYIMEIYIVYQQILFNIINRKLTHMGCHIRKQEKPIILESNKKNNEYIYQLKNQGARKMLIYQWGEINLYQQYHYEKKKHNLNKYLQQLKRFQTLPMSLYLCYFIWNYMCLIINLSYALKEKILVVNFLHQPVQNTKLQINAREYTKILVNQELQ</sequence>
<dbReference type="EMBL" id="CAJJDP010000008">
    <property type="protein sequence ID" value="CAD8138043.1"/>
    <property type="molecule type" value="Genomic_DNA"/>
</dbReference>
<reference evidence="2" key="1">
    <citation type="submission" date="2021-01" db="EMBL/GenBank/DDBJ databases">
        <authorList>
            <consortium name="Genoscope - CEA"/>
            <person name="William W."/>
        </authorList>
    </citation>
    <scope>NUCLEOTIDE SEQUENCE</scope>
</reference>
<keyword evidence="1" id="KW-0812">Transmembrane</keyword>
<keyword evidence="1" id="KW-1133">Transmembrane helix</keyword>
<dbReference type="OrthoDB" id="10331332at2759"/>
<comment type="caution">
    <text evidence="2">The sequence shown here is derived from an EMBL/GenBank/DDBJ whole genome shotgun (WGS) entry which is preliminary data.</text>
</comment>
<feature type="transmembrane region" description="Helical" evidence="1">
    <location>
        <begin position="196"/>
        <end position="216"/>
    </location>
</feature>
<name>A0A8S1SD85_PAROT</name>
<evidence type="ECO:0000313" key="3">
    <source>
        <dbReference type="Proteomes" id="UP000683925"/>
    </source>
</evidence>
<organism evidence="2 3">
    <name type="scientific">Paramecium octaurelia</name>
    <dbReference type="NCBI Taxonomy" id="43137"/>
    <lineage>
        <taxon>Eukaryota</taxon>
        <taxon>Sar</taxon>
        <taxon>Alveolata</taxon>
        <taxon>Ciliophora</taxon>
        <taxon>Intramacronucleata</taxon>
        <taxon>Oligohymenophorea</taxon>
        <taxon>Peniculida</taxon>
        <taxon>Parameciidae</taxon>
        <taxon>Paramecium</taxon>
    </lineage>
</organism>
<proteinExistence type="predicted"/>
<protein>
    <recommendedName>
        <fullName evidence="4">Transmembrane protein</fullName>
    </recommendedName>
</protein>
<dbReference type="AlphaFoldDB" id="A0A8S1SD85"/>